<dbReference type="SUPFAM" id="SSF53335">
    <property type="entry name" value="S-adenosyl-L-methionine-dependent methyltransferases"/>
    <property type="match status" value="1"/>
</dbReference>
<proteinExistence type="predicted"/>
<dbReference type="GO" id="GO:0008168">
    <property type="term" value="F:methyltransferase activity"/>
    <property type="evidence" value="ECO:0007669"/>
    <property type="project" value="UniProtKB-KW"/>
</dbReference>
<protein>
    <submittedName>
        <fullName evidence="1">Putative O-methyltransferase YrrM</fullName>
    </submittedName>
</protein>
<dbReference type="Proteomes" id="UP000317940">
    <property type="component" value="Unassembled WGS sequence"/>
</dbReference>
<keyword evidence="2" id="KW-1185">Reference proteome</keyword>
<keyword evidence="1" id="KW-0808">Transferase</keyword>
<dbReference type="OrthoDB" id="484536at2"/>
<dbReference type="PANTHER" id="PTHR43167:SF1">
    <property type="entry name" value="PUTATIVE (AFU_ORTHOLOGUE AFUA_6G01830)-RELATED"/>
    <property type="match status" value="1"/>
</dbReference>
<organism evidence="1 2">
    <name type="scientific">Kitasatospora viridis</name>
    <dbReference type="NCBI Taxonomy" id="281105"/>
    <lineage>
        <taxon>Bacteria</taxon>
        <taxon>Bacillati</taxon>
        <taxon>Actinomycetota</taxon>
        <taxon>Actinomycetes</taxon>
        <taxon>Kitasatosporales</taxon>
        <taxon>Streptomycetaceae</taxon>
        <taxon>Kitasatospora</taxon>
    </lineage>
</organism>
<dbReference type="PANTHER" id="PTHR43167">
    <property type="entry name" value="PUTATIVE (AFU_ORTHOLOGUE AFUA_6G01830)-RELATED"/>
    <property type="match status" value="1"/>
</dbReference>
<dbReference type="RefSeq" id="WP_145902996.1">
    <property type="nucleotide sequence ID" value="NZ_BAAAMZ010000004.1"/>
</dbReference>
<dbReference type="InterPro" id="IPR029063">
    <property type="entry name" value="SAM-dependent_MTases_sf"/>
</dbReference>
<gene>
    <name evidence="1" type="ORF">FHX73_11447</name>
</gene>
<dbReference type="EMBL" id="VIWT01000001">
    <property type="protein sequence ID" value="TWF96675.1"/>
    <property type="molecule type" value="Genomic_DNA"/>
</dbReference>
<dbReference type="AlphaFoldDB" id="A0A561UBD2"/>
<dbReference type="GO" id="GO:0032259">
    <property type="term" value="P:methylation"/>
    <property type="evidence" value="ECO:0007669"/>
    <property type="project" value="UniProtKB-KW"/>
</dbReference>
<comment type="caution">
    <text evidence="1">The sequence shown here is derived from an EMBL/GenBank/DDBJ whole genome shotgun (WGS) entry which is preliminary data.</text>
</comment>
<keyword evidence="1" id="KW-0489">Methyltransferase</keyword>
<evidence type="ECO:0000313" key="2">
    <source>
        <dbReference type="Proteomes" id="UP000317940"/>
    </source>
</evidence>
<sequence>MSLRGTDAHRAAKELPPLVRKAVEAAQAHGFDNSCRPEQGRLLHALAQGAVRWIAETGTGCGVGLAWLATGAPPGVRLLSVERDEARAAVAAEVFAGLPQVEVVCADWTALYRRGGPFDLLVLDGGGQGKNETAAADPERLLAPGGTVVIDDFTPATTWPPLHEGRPDAARLHWLEHPALAATELRLAPDLSSVVGRLR</sequence>
<dbReference type="Pfam" id="PF13578">
    <property type="entry name" value="Methyltransf_24"/>
    <property type="match status" value="1"/>
</dbReference>
<accession>A0A561UBD2</accession>
<name>A0A561UBD2_9ACTN</name>
<reference evidence="1 2" key="1">
    <citation type="submission" date="2019-06" db="EMBL/GenBank/DDBJ databases">
        <title>Sequencing the genomes of 1000 actinobacteria strains.</title>
        <authorList>
            <person name="Klenk H.-P."/>
        </authorList>
    </citation>
    <scope>NUCLEOTIDE SEQUENCE [LARGE SCALE GENOMIC DNA]</scope>
    <source>
        <strain evidence="1 2">DSM 44826</strain>
    </source>
</reference>
<dbReference type="Gene3D" id="3.40.50.150">
    <property type="entry name" value="Vaccinia Virus protein VP39"/>
    <property type="match status" value="1"/>
</dbReference>
<evidence type="ECO:0000313" key="1">
    <source>
        <dbReference type="EMBL" id="TWF96675.1"/>
    </source>
</evidence>